<keyword evidence="3" id="KW-0436">Ligase</keyword>
<comment type="caution">
    <text evidence="7">The sequence shown here is derived from an EMBL/GenBank/DDBJ whole genome shotgun (WGS) entry which is preliminary data.</text>
</comment>
<evidence type="ECO:0000313" key="7">
    <source>
        <dbReference type="EMBL" id="CAL8071205.1"/>
    </source>
</evidence>
<dbReference type="Pfam" id="PF13193">
    <property type="entry name" value="AMP-binding_C"/>
    <property type="match status" value="1"/>
</dbReference>
<keyword evidence="4" id="KW-0576">Peroxisome</keyword>
<feature type="domain" description="AMP-binding enzyme C-terminal" evidence="6">
    <location>
        <begin position="196"/>
        <end position="226"/>
    </location>
</feature>
<evidence type="ECO:0000256" key="4">
    <source>
        <dbReference type="ARBA" id="ARBA00023140"/>
    </source>
</evidence>
<protein>
    <recommendedName>
        <fullName evidence="9">AMP-dependent synthetase/ligase domain-containing protein</fullName>
    </recommendedName>
</protein>
<dbReference type="InterPro" id="IPR025110">
    <property type="entry name" value="AMP-bd_C"/>
</dbReference>
<dbReference type="Gene3D" id="3.30.300.30">
    <property type="match status" value="1"/>
</dbReference>
<organism evidence="7 8">
    <name type="scientific">Orchesella dallaii</name>
    <dbReference type="NCBI Taxonomy" id="48710"/>
    <lineage>
        <taxon>Eukaryota</taxon>
        <taxon>Metazoa</taxon>
        <taxon>Ecdysozoa</taxon>
        <taxon>Arthropoda</taxon>
        <taxon>Hexapoda</taxon>
        <taxon>Collembola</taxon>
        <taxon>Entomobryomorpha</taxon>
        <taxon>Entomobryoidea</taxon>
        <taxon>Orchesellidae</taxon>
        <taxon>Orchesellinae</taxon>
        <taxon>Orchesella</taxon>
    </lineage>
</organism>
<gene>
    <name evidence="7" type="ORF">ODALV1_LOCUS1612</name>
</gene>
<dbReference type="Gene3D" id="2.30.38.10">
    <property type="entry name" value="Luciferase, Domain 3"/>
    <property type="match status" value="1"/>
</dbReference>
<proteinExistence type="inferred from homology"/>
<evidence type="ECO:0000256" key="3">
    <source>
        <dbReference type="ARBA" id="ARBA00022598"/>
    </source>
</evidence>
<evidence type="ECO:0000256" key="1">
    <source>
        <dbReference type="ARBA" id="ARBA00004275"/>
    </source>
</evidence>
<dbReference type="PANTHER" id="PTHR24096">
    <property type="entry name" value="LONG-CHAIN-FATTY-ACID--COA LIGASE"/>
    <property type="match status" value="1"/>
</dbReference>
<comment type="subcellular location">
    <subcellularLocation>
        <location evidence="1">Peroxisome</location>
    </subcellularLocation>
</comment>
<dbReference type="PANTHER" id="PTHR24096:SF149">
    <property type="entry name" value="AMP-BINDING DOMAIN-CONTAINING PROTEIN-RELATED"/>
    <property type="match status" value="1"/>
</dbReference>
<dbReference type="Gene3D" id="3.40.50.980">
    <property type="match status" value="1"/>
</dbReference>
<evidence type="ECO:0000313" key="8">
    <source>
        <dbReference type="Proteomes" id="UP001642540"/>
    </source>
</evidence>
<comment type="similarity">
    <text evidence="2">Belongs to the ATP-dependent AMP-binding enzyme family.</text>
</comment>
<name>A0ABP1PPD9_9HEXA</name>
<dbReference type="Pfam" id="PF00501">
    <property type="entry name" value="AMP-binding"/>
    <property type="match status" value="1"/>
</dbReference>
<dbReference type="EMBL" id="CAXLJM020000004">
    <property type="protein sequence ID" value="CAL8071205.1"/>
    <property type="molecule type" value="Genomic_DNA"/>
</dbReference>
<evidence type="ECO:0000256" key="2">
    <source>
        <dbReference type="ARBA" id="ARBA00006432"/>
    </source>
</evidence>
<accession>A0ABP1PPD9</accession>
<reference evidence="7 8" key="1">
    <citation type="submission" date="2024-08" db="EMBL/GenBank/DDBJ databases">
        <authorList>
            <person name="Cucini C."/>
            <person name="Frati F."/>
        </authorList>
    </citation>
    <scope>NUCLEOTIDE SEQUENCE [LARGE SCALE GENOMIC DNA]</scope>
</reference>
<evidence type="ECO:0000259" key="6">
    <source>
        <dbReference type="Pfam" id="PF13193"/>
    </source>
</evidence>
<sequence length="258" mass="28004">MASRLKNIPFFEDKSNLVFTKGTHISGAITPFASLLKGIGIVYLTYITNERIFDAVETYKPGLIFGFPTFLLMIAHEAEVAGLDLSNLEVIGSGGAPVTPAVVNALMTIPSVRYVLNVYGLTECAPIVTSFDFDQRDTLPERPEMSIGKLVPDSAAKFIDSDKGDAVRPGEMGELCIKSNGLLTSYYLNPEISPTEIENVILDHPDIREVCVIGIPDPNGGGRLAGYKHVRGGVYFVDELPKGNTGKVTRNLVEKLEL</sequence>
<dbReference type="InterPro" id="IPR045851">
    <property type="entry name" value="AMP-bd_C_sf"/>
</dbReference>
<dbReference type="Proteomes" id="UP001642540">
    <property type="component" value="Unassembled WGS sequence"/>
</dbReference>
<dbReference type="SUPFAM" id="SSF56801">
    <property type="entry name" value="Acetyl-CoA synthetase-like"/>
    <property type="match status" value="1"/>
</dbReference>
<keyword evidence="8" id="KW-1185">Reference proteome</keyword>
<feature type="domain" description="AMP-dependent synthetase/ligase" evidence="5">
    <location>
        <begin position="17"/>
        <end position="187"/>
    </location>
</feature>
<evidence type="ECO:0000259" key="5">
    <source>
        <dbReference type="Pfam" id="PF00501"/>
    </source>
</evidence>
<evidence type="ECO:0008006" key="9">
    <source>
        <dbReference type="Google" id="ProtNLM"/>
    </source>
</evidence>
<dbReference type="InterPro" id="IPR000873">
    <property type="entry name" value="AMP-dep_synth/lig_dom"/>
</dbReference>